<keyword evidence="3 5" id="KW-1133">Transmembrane helix</keyword>
<evidence type="ECO:0000256" key="3">
    <source>
        <dbReference type="ARBA" id="ARBA00022989"/>
    </source>
</evidence>
<evidence type="ECO:0000313" key="8">
    <source>
        <dbReference type="Proteomes" id="UP001597483"/>
    </source>
</evidence>
<name>A0ABW5HD43_9PSEU</name>
<evidence type="ECO:0000259" key="6">
    <source>
        <dbReference type="PROSITE" id="PS50850"/>
    </source>
</evidence>
<dbReference type="Gene3D" id="1.20.1250.20">
    <property type="entry name" value="MFS general substrate transporter like domains"/>
    <property type="match status" value="2"/>
</dbReference>
<feature type="transmembrane region" description="Helical" evidence="5">
    <location>
        <begin position="104"/>
        <end position="124"/>
    </location>
</feature>
<gene>
    <name evidence="7" type="ORF">ACFSVL_25850</name>
</gene>
<feature type="transmembrane region" description="Helical" evidence="5">
    <location>
        <begin position="136"/>
        <end position="161"/>
    </location>
</feature>
<keyword evidence="8" id="KW-1185">Reference proteome</keyword>
<evidence type="ECO:0000313" key="7">
    <source>
        <dbReference type="EMBL" id="MFD2470840.1"/>
    </source>
</evidence>
<protein>
    <submittedName>
        <fullName evidence="7">YbfB/YjiJ family MFS transporter</fullName>
    </submittedName>
</protein>
<dbReference type="InterPro" id="IPR010645">
    <property type="entry name" value="MFS_4"/>
</dbReference>
<feature type="transmembrane region" description="Helical" evidence="5">
    <location>
        <begin position="208"/>
        <end position="233"/>
    </location>
</feature>
<accession>A0ABW5HD43</accession>
<sequence>MWREVITALGLSGGAAVALGLSRFAYGLLLPPMRADLGWTYVEAGAMNTANGVGYVVGALVAAWLAYRWGMARTFLLGFAVSVVILLVTAATTNLFALVALRTIGGASTALTFILGAALASAICPAENPRRRGTLVGLYVAGVGVGIVLAGVAIPIVLASGVQQWPAGWIVLGLIGAVSLPAVWWAARNVREPAGGRIALLRGPEFRKVAPTFIGYGLFGAGYVGYMTFIIALLQEQGRSSGQVIWFWSVLGLVSAVATMLWGKVLGVIRESRGPSMVFATVMLGTLPVLLFPSSPAAMFVSAVLFGGSFLAGPTAITIVAQRQLPVSSWTAAIALLTVAFAFGQAVSPVLAGAISDATGNISAGFWVSPVMLAIAAGVNLLQRPAADQMSRSYDGASGRPT</sequence>
<feature type="transmembrane region" description="Helical" evidence="5">
    <location>
        <begin position="74"/>
        <end position="98"/>
    </location>
</feature>
<feature type="transmembrane region" description="Helical" evidence="5">
    <location>
        <begin position="333"/>
        <end position="356"/>
    </location>
</feature>
<feature type="domain" description="Major facilitator superfamily (MFS) profile" evidence="6">
    <location>
        <begin position="8"/>
        <end position="388"/>
    </location>
</feature>
<feature type="transmembrane region" description="Helical" evidence="5">
    <location>
        <begin position="298"/>
        <end position="321"/>
    </location>
</feature>
<dbReference type="InterPro" id="IPR036259">
    <property type="entry name" value="MFS_trans_sf"/>
</dbReference>
<dbReference type="PROSITE" id="PS50850">
    <property type="entry name" value="MFS"/>
    <property type="match status" value="1"/>
</dbReference>
<feature type="transmembrane region" description="Helical" evidence="5">
    <location>
        <begin position="275"/>
        <end position="292"/>
    </location>
</feature>
<dbReference type="PANTHER" id="PTHR23537:SF1">
    <property type="entry name" value="SUGAR TRANSPORTER"/>
    <property type="match status" value="1"/>
</dbReference>
<feature type="transmembrane region" description="Helical" evidence="5">
    <location>
        <begin position="167"/>
        <end position="187"/>
    </location>
</feature>
<evidence type="ECO:0000256" key="1">
    <source>
        <dbReference type="ARBA" id="ARBA00004651"/>
    </source>
</evidence>
<evidence type="ECO:0000256" key="2">
    <source>
        <dbReference type="ARBA" id="ARBA00022692"/>
    </source>
</evidence>
<reference evidence="8" key="1">
    <citation type="journal article" date="2019" name="Int. J. Syst. Evol. Microbiol.">
        <title>The Global Catalogue of Microorganisms (GCM) 10K type strain sequencing project: providing services to taxonomists for standard genome sequencing and annotation.</title>
        <authorList>
            <consortium name="The Broad Institute Genomics Platform"/>
            <consortium name="The Broad Institute Genome Sequencing Center for Infectious Disease"/>
            <person name="Wu L."/>
            <person name="Ma J."/>
        </authorList>
    </citation>
    <scope>NUCLEOTIDE SEQUENCE [LARGE SCALE GENOMIC DNA]</scope>
    <source>
        <strain evidence="8">CGMCC 4.7641</strain>
    </source>
</reference>
<dbReference type="PANTHER" id="PTHR23537">
    <property type="match status" value="1"/>
</dbReference>
<dbReference type="SUPFAM" id="SSF103473">
    <property type="entry name" value="MFS general substrate transporter"/>
    <property type="match status" value="1"/>
</dbReference>
<comment type="caution">
    <text evidence="7">The sequence shown here is derived from an EMBL/GenBank/DDBJ whole genome shotgun (WGS) entry which is preliminary data.</text>
</comment>
<proteinExistence type="predicted"/>
<dbReference type="Pfam" id="PF06779">
    <property type="entry name" value="MFS_4"/>
    <property type="match status" value="1"/>
</dbReference>
<feature type="transmembrane region" description="Helical" evidence="5">
    <location>
        <begin position="44"/>
        <end position="67"/>
    </location>
</feature>
<keyword evidence="4 5" id="KW-0472">Membrane</keyword>
<evidence type="ECO:0000256" key="4">
    <source>
        <dbReference type="ARBA" id="ARBA00023136"/>
    </source>
</evidence>
<keyword evidence="2 5" id="KW-0812">Transmembrane</keyword>
<dbReference type="EMBL" id="JBHUKS010000018">
    <property type="protein sequence ID" value="MFD2470840.1"/>
    <property type="molecule type" value="Genomic_DNA"/>
</dbReference>
<dbReference type="Proteomes" id="UP001597483">
    <property type="component" value="Unassembled WGS sequence"/>
</dbReference>
<comment type="subcellular location">
    <subcellularLocation>
        <location evidence="1">Cell membrane</location>
        <topology evidence="1">Multi-pass membrane protein</topology>
    </subcellularLocation>
</comment>
<organism evidence="7 8">
    <name type="scientific">Amycolatopsis silviterrae</name>
    <dbReference type="NCBI Taxonomy" id="1656914"/>
    <lineage>
        <taxon>Bacteria</taxon>
        <taxon>Bacillati</taxon>
        <taxon>Actinomycetota</taxon>
        <taxon>Actinomycetes</taxon>
        <taxon>Pseudonocardiales</taxon>
        <taxon>Pseudonocardiaceae</taxon>
        <taxon>Amycolatopsis</taxon>
    </lineage>
</organism>
<feature type="transmembrane region" description="Helical" evidence="5">
    <location>
        <begin position="362"/>
        <end position="382"/>
    </location>
</feature>
<dbReference type="InterPro" id="IPR020846">
    <property type="entry name" value="MFS_dom"/>
</dbReference>
<evidence type="ECO:0000256" key="5">
    <source>
        <dbReference type="SAM" id="Phobius"/>
    </source>
</evidence>
<feature type="transmembrane region" description="Helical" evidence="5">
    <location>
        <begin position="245"/>
        <end position="263"/>
    </location>
</feature>
<dbReference type="RefSeq" id="WP_378308131.1">
    <property type="nucleotide sequence ID" value="NZ_JBHUKS010000018.1"/>
</dbReference>